<dbReference type="InterPro" id="IPR050490">
    <property type="entry name" value="Bact_solute-bd_prot1"/>
</dbReference>
<dbReference type="SUPFAM" id="SSF53850">
    <property type="entry name" value="Periplasmic binding protein-like II"/>
    <property type="match status" value="1"/>
</dbReference>
<comment type="caution">
    <text evidence="2">The sequence shown here is derived from an EMBL/GenBank/DDBJ whole genome shotgun (WGS) entry which is preliminary data.</text>
</comment>
<sequence length="428" mass="47508">MFMHKRKNTYISMTVICLLLFLLPDCSGSSFLSAGDTGNPGKITLTLWYWNRAIDDALIARVQKQFPHIHFRPLKIGGGYDAKLRTSLAGHANIPDIVSINSNIATYFPDEDQFVDIRTLEPPTLKQSYLDWKWQQATTPDGFVLALPMDTGPTALYYRADLFKQAGLPTEPDAVAERLKTWEDYLQAGQQMKQATGGKVFMFDNINTVFNQILGQGNLQYFTAANQYVGNQNHVKQAWDYAARVHQLGLSAKATSYSTDWSAAISNNAIASFVGAVWMKHRLKDAGPKTAGQWRIAYAPGGPGNAGGSFLAITKASQHPQEAFEVARWLLSAQNQVIAYQHTGLYPSALASLDNTALLQPEPFFGGQITTRIFSHVATQIKAAPNNPDNDVVQGVIQRTLNMIELQDVDPQDAWQYAQQQILRELSH</sequence>
<dbReference type="Gene3D" id="3.40.190.10">
    <property type="entry name" value="Periplasmic binding protein-like II"/>
    <property type="match status" value="1"/>
</dbReference>
<protein>
    <submittedName>
        <fullName evidence="2">Sugar ABC transporter substrate-binding protein</fullName>
    </submittedName>
</protein>
<evidence type="ECO:0000313" key="2">
    <source>
        <dbReference type="EMBL" id="GCE30875.1"/>
    </source>
</evidence>
<dbReference type="PANTHER" id="PTHR43649">
    <property type="entry name" value="ARABINOSE-BINDING PROTEIN-RELATED"/>
    <property type="match status" value="1"/>
</dbReference>
<reference evidence="3" key="1">
    <citation type="submission" date="2018-12" db="EMBL/GenBank/DDBJ databases">
        <title>Tengunoibacter tsumagoiensis gen. nov., sp. nov., Dictyobacter kobayashii sp. nov., D. alpinus sp. nov., and D. joshuensis sp. nov. and description of Dictyobacteraceae fam. nov. within the order Ktedonobacterales isolated from Tengu-no-mugimeshi.</title>
        <authorList>
            <person name="Wang C.M."/>
            <person name="Zheng Y."/>
            <person name="Sakai Y."/>
            <person name="Toyoda A."/>
            <person name="Minakuchi Y."/>
            <person name="Abe K."/>
            <person name="Yokota A."/>
            <person name="Yabe S."/>
        </authorList>
    </citation>
    <scope>NUCLEOTIDE SEQUENCE [LARGE SCALE GENOMIC DNA]</scope>
    <source>
        <strain evidence="3">Uno16</strain>
    </source>
</reference>
<organism evidence="2 3">
    <name type="scientific">Dictyobacter alpinus</name>
    <dbReference type="NCBI Taxonomy" id="2014873"/>
    <lineage>
        <taxon>Bacteria</taxon>
        <taxon>Bacillati</taxon>
        <taxon>Chloroflexota</taxon>
        <taxon>Ktedonobacteria</taxon>
        <taxon>Ktedonobacterales</taxon>
        <taxon>Dictyobacteraceae</taxon>
        <taxon>Dictyobacter</taxon>
    </lineage>
</organism>
<dbReference type="InterPro" id="IPR006059">
    <property type="entry name" value="SBP"/>
</dbReference>
<dbReference type="EMBL" id="BIFT01000002">
    <property type="protein sequence ID" value="GCE30875.1"/>
    <property type="molecule type" value="Genomic_DNA"/>
</dbReference>
<dbReference type="AlphaFoldDB" id="A0A402BHN2"/>
<gene>
    <name evidence="2" type="ORF">KDA_63590</name>
</gene>
<keyword evidence="3" id="KW-1185">Reference proteome</keyword>
<evidence type="ECO:0000313" key="3">
    <source>
        <dbReference type="Proteomes" id="UP000287171"/>
    </source>
</evidence>
<evidence type="ECO:0000256" key="1">
    <source>
        <dbReference type="SAM" id="SignalP"/>
    </source>
</evidence>
<name>A0A402BHN2_9CHLR</name>
<proteinExistence type="predicted"/>
<dbReference type="Proteomes" id="UP000287171">
    <property type="component" value="Unassembled WGS sequence"/>
</dbReference>
<feature type="signal peptide" evidence="1">
    <location>
        <begin position="1"/>
        <end position="34"/>
    </location>
</feature>
<dbReference type="PANTHER" id="PTHR43649:SF32">
    <property type="entry name" value="SUGAR BINDING SECRETED PROTEIN"/>
    <property type="match status" value="1"/>
</dbReference>
<feature type="chain" id="PRO_5019417619" evidence="1">
    <location>
        <begin position="35"/>
        <end position="428"/>
    </location>
</feature>
<dbReference type="OrthoDB" id="9768630at2"/>
<accession>A0A402BHN2</accession>
<keyword evidence="1" id="KW-0732">Signal</keyword>
<dbReference type="Pfam" id="PF13416">
    <property type="entry name" value="SBP_bac_8"/>
    <property type="match status" value="1"/>
</dbReference>